<dbReference type="SFLD" id="SFLDS00001">
    <property type="entry name" value="Enolase"/>
    <property type="match status" value="1"/>
</dbReference>
<dbReference type="InterPro" id="IPR013341">
    <property type="entry name" value="Mandelate_racemase_N_dom"/>
</dbReference>
<dbReference type="Pfam" id="PF13378">
    <property type="entry name" value="MR_MLE_C"/>
    <property type="match status" value="1"/>
</dbReference>
<keyword evidence="2" id="KW-0479">Metal-binding</keyword>
<dbReference type="EMBL" id="LNQL01000005">
    <property type="protein sequence ID" value="KSU48196.1"/>
    <property type="molecule type" value="Genomic_DNA"/>
</dbReference>
<dbReference type="AlphaFoldDB" id="A0A0V8GD36"/>
<evidence type="ECO:0000256" key="3">
    <source>
        <dbReference type="ARBA" id="ARBA00022842"/>
    </source>
</evidence>
<dbReference type="InterPro" id="IPR029017">
    <property type="entry name" value="Enolase-like_N"/>
</dbReference>
<organism evidence="8 9">
    <name type="scientific">Exiguobacterium indicum</name>
    <dbReference type="NCBI Taxonomy" id="296995"/>
    <lineage>
        <taxon>Bacteria</taxon>
        <taxon>Bacillati</taxon>
        <taxon>Bacillota</taxon>
        <taxon>Bacilli</taxon>
        <taxon>Bacillales</taxon>
        <taxon>Bacillales Family XII. Incertae Sedis</taxon>
        <taxon>Exiguobacterium</taxon>
    </lineage>
</organism>
<dbReference type="SFLD" id="SFLDG00180">
    <property type="entry name" value="muconate_cycloisomerase"/>
    <property type="match status" value="1"/>
</dbReference>
<protein>
    <recommendedName>
        <fullName evidence="5 6">o-succinylbenzoate synthase</fullName>
        <ecNumber evidence="5 6">4.2.1.113</ecNumber>
    </recommendedName>
</protein>
<evidence type="ECO:0000259" key="7">
    <source>
        <dbReference type="SMART" id="SM00922"/>
    </source>
</evidence>
<dbReference type="GO" id="GO:0016854">
    <property type="term" value="F:racemase and epimerase activity"/>
    <property type="evidence" value="ECO:0007669"/>
    <property type="project" value="UniProtKB-ARBA"/>
</dbReference>
<dbReference type="Proteomes" id="UP000053797">
    <property type="component" value="Unassembled WGS sequence"/>
</dbReference>
<dbReference type="InterPro" id="IPR010197">
    <property type="entry name" value="OSBS/NAAAR"/>
</dbReference>
<evidence type="ECO:0000256" key="6">
    <source>
        <dbReference type="NCBIfam" id="TIGR01928"/>
    </source>
</evidence>
<sequence>MSITLRSAELFDVPLVFRRPMQTALSTLTVRRTTILRLTDSEGRMGYGEGVAFDTPWYTSETQYSLKGIAPLLYRLLEQPLHHPADVTDRFRIVQGNPMAKAMFEGAIYELFAAAAGQSLATYLGGDESSLVPCGKALGRASAAQTVEAVGQAIASGYGRIKLKLAPTDTVVLEQVRAAFPDAPLMFDANGSFTEADFPLLQQWDSFGLVMMEQPLAASDWSGHQHLARLLQTPICLDESIVAPVDAELMKTLHAGQILNIKPARVGGLTNALSLRTKAPYWLGGMFESGIGRRQTLAFATLPGLAYPIDMASTADYFEEDLLETPYHVEHGHIRYSAPAVSESQLNKLATSRISL</sequence>
<dbReference type="SUPFAM" id="SSF54826">
    <property type="entry name" value="Enolase N-terminal domain-like"/>
    <property type="match status" value="1"/>
</dbReference>
<dbReference type="UniPathway" id="UPA00079"/>
<dbReference type="InterPro" id="IPR036849">
    <property type="entry name" value="Enolase-like_C_sf"/>
</dbReference>
<keyword evidence="4" id="KW-0456">Lyase</keyword>
<dbReference type="Gene3D" id="3.20.20.120">
    <property type="entry name" value="Enolase-like C-terminal domain"/>
    <property type="match status" value="1"/>
</dbReference>
<dbReference type="InterPro" id="IPR029065">
    <property type="entry name" value="Enolase_C-like"/>
</dbReference>
<evidence type="ECO:0000256" key="5">
    <source>
        <dbReference type="ARBA" id="ARBA00029491"/>
    </source>
</evidence>
<comment type="cofactor">
    <cofactor evidence="1">
        <name>a divalent metal cation</name>
        <dbReference type="ChEBI" id="CHEBI:60240"/>
    </cofactor>
</comment>
<dbReference type="SFLD" id="SFLDF00009">
    <property type="entry name" value="o-succinylbenzoate_synthase"/>
    <property type="match status" value="1"/>
</dbReference>
<dbReference type="PANTHER" id="PTHR48073:SF5">
    <property type="entry name" value="O-SUCCINYLBENZOATE SYNTHASE"/>
    <property type="match status" value="1"/>
</dbReference>
<comment type="caution">
    <text evidence="8">The sequence shown here is derived from an EMBL/GenBank/DDBJ whole genome shotgun (WGS) entry which is preliminary data.</text>
</comment>
<evidence type="ECO:0000256" key="4">
    <source>
        <dbReference type="ARBA" id="ARBA00023239"/>
    </source>
</evidence>
<dbReference type="GO" id="GO:0043748">
    <property type="term" value="F:O-succinylbenzoate synthase activity"/>
    <property type="evidence" value="ECO:0007669"/>
    <property type="project" value="UniProtKB-EC"/>
</dbReference>
<evidence type="ECO:0000256" key="2">
    <source>
        <dbReference type="ARBA" id="ARBA00022723"/>
    </source>
</evidence>
<dbReference type="RefSeq" id="WP_058265771.1">
    <property type="nucleotide sequence ID" value="NZ_FMYN01000005.1"/>
</dbReference>
<feature type="domain" description="Mandelate racemase/muconate lactonizing enzyme C-terminal" evidence="7">
    <location>
        <begin position="143"/>
        <end position="234"/>
    </location>
</feature>
<dbReference type="SUPFAM" id="SSF51604">
    <property type="entry name" value="Enolase C-terminal domain-like"/>
    <property type="match status" value="1"/>
</dbReference>
<evidence type="ECO:0000256" key="1">
    <source>
        <dbReference type="ARBA" id="ARBA00001968"/>
    </source>
</evidence>
<reference evidence="8 9" key="1">
    <citation type="journal article" date="2015" name="Int. J. Syst. Evol. Microbiol.">
        <title>Exiguobacterium enclense sp. nov., isolated from sediment.</title>
        <authorList>
            <person name="Dastager S.G."/>
            <person name="Mawlankar R."/>
            <person name="Sonalkar V.V."/>
            <person name="Thorat M.N."/>
            <person name="Mual P."/>
            <person name="Verma A."/>
            <person name="Krishnamurthi S."/>
            <person name="Tang S.K."/>
            <person name="Li W.J."/>
        </authorList>
    </citation>
    <scope>NUCLEOTIDE SEQUENCE [LARGE SCALE GENOMIC DNA]</scope>
    <source>
        <strain evidence="8 9">NIO-1109</strain>
    </source>
</reference>
<dbReference type="PANTHER" id="PTHR48073">
    <property type="entry name" value="O-SUCCINYLBENZOATE SYNTHASE-RELATED"/>
    <property type="match status" value="1"/>
</dbReference>
<gene>
    <name evidence="8" type="ORF">AS033_13760</name>
</gene>
<name>A0A0V8GD36_9BACL</name>
<proteinExistence type="predicted"/>
<dbReference type="GO" id="GO:0009234">
    <property type="term" value="P:menaquinone biosynthetic process"/>
    <property type="evidence" value="ECO:0007669"/>
    <property type="project" value="UniProtKB-UniRule"/>
</dbReference>
<keyword evidence="3" id="KW-0460">Magnesium</keyword>
<dbReference type="OrthoDB" id="9774531at2"/>
<dbReference type="Pfam" id="PF02746">
    <property type="entry name" value="MR_MLE_N"/>
    <property type="match status" value="1"/>
</dbReference>
<dbReference type="Gene3D" id="3.30.390.10">
    <property type="entry name" value="Enolase-like, N-terminal domain"/>
    <property type="match status" value="1"/>
</dbReference>
<dbReference type="InterPro" id="IPR013342">
    <property type="entry name" value="Mandelate_racemase_C"/>
</dbReference>
<dbReference type="UniPathway" id="UPA01057">
    <property type="reaction ID" value="UER00165"/>
</dbReference>
<evidence type="ECO:0000313" key="8">
    <source>
        <dbReference type="EMBL" id="KSU48196.1"/>
    </source>
</evidence>
<dbReference type="SMART" id="SM00922">
    <property type="entry name" value="MR_MLE"/>
    <property type="match status" value="1"/>
</dbReference>
<dbReference type="NCBIfam" id="TIGR01928">
    <property type="entry name" value="menC_lowGC_arch"/>
    <property type="match status" value="1"/>
</dbReference>
<dbReference type="GO" id="GO:0046872">
    <property type="term" value="F:metal ion binding"/>
    <property type="evidence" value="ECO:0007669"/>
    <property type="project" value="UniProtKB-KW"/>
</dbReference>
<evidence type="ECO:0000313" key="9">
    <source>
        <dbReference type="Proteomes" id="UP000053797"/>
    </source>
</evidence>
<accession>A0A0V8GD36</accession>
<dbReference type="EC" id="4.2.1.113" evidence="5 6"/>